<gene>
    <name evidence="2" type="ORF">Tsubulata_006169</name>
</gene>
<reference evidence="2" key="2">
    <citation type="journal article" date="2023" name="Plants (Basel)">
        <title>Annotation of the Turnera subulata (Passifloraceae) Draft Genome Reveals the S-Locus Evolved after the Divergence of Turneroideae from Passifloroideae in a Stepwise Manner.</title>
        <authorList>
            <person name="Henning P.M."/>
            <person name="Roalson E.H."/>
            <person name="Mir W."/>
            <person name="McCubbin A.G."/>
            <person name="Shore J.S."/>
        </authorList>
    </citation>
    <scope>NUCLEOTIDE SEQUENCE</scope>
    <source>
        <strain evidence="2">F60SS</strain>
    </source>
</reference>
<sequence>MHMRVVDSNSSFLFTVVYGSPKEAWRQYLWRNLEVLASSSIEPWLLAGDFNAIIASEERRNLFGRPGQPNAAFVDCLLHTNLLDMGFAGNKFTWKSGSKSARLDRCLCNSAWRVQFQEASVSHLERVGSDHCPILVRAGQNPPSMENCPFRFQAAWLTHPEFAKFVEDNWDSSCNISDTIQGFTQHVKKGNREVFGNIHLRKKKLLARIAGIQRHKYLRSSGTWAGKWKKKEGSGLWRALSAVWPNFRSLIGWEVHDGNSVSFWSDRWLTDDACLADNSVSPILPALLMNSVAQMVSPEGEWKWEVLSPFVSSQTLQELSLRATPEASLGLANDPLCADCGNAVETGIHAVRDCLLAKDVWISLLRKNIPDEFFSINTINWLKLNLNGGNGIIFGLQWESIFAVAWWLLWQWRNQRIFDPNAKPVGNPVQTILRSPRWNAPSGGMVKCNVAIHVAEDSGLATSGCCVRDNQGSWLGGYVAKLGACSQFKAIRWALLYALQVAKTLQCAAFTLESCSGDGIKWSDANSVAIGLAKLADNYSSDPTILSSPPHSITELLEVDKVLIFLSAVDSTFVVVYRMLIKCGAALLKLMQA</sequence>
<dbReference type="PANTHER" id="PTHR33710:SF71">
    <property type="entry name" value="ENDONUCLEASE_EXONUCLEASE_PHOSPHATASE DOMAIN-CONTAINING PROTEIN"/>
    <property type="match status" value="1"/>
</dbReference>
<dbReference type="OrthoDB" id="1750980at2759"/>
<dbReference type="SUPFAM" id="SSF56219">
    <property type="entry name" value="DNase I-like"/>
    <property type="match status" value="1"/>
</dbReference>
<dbReference type="GO" id="GO:0003824">
    <property type="term" value="F:catalytic activity"/>
    <property type="evidence" value="ECO:0007669"/>
    <property type="project" value="InterPro"/>
</dbReference>
<protein>
    <recommendedName>
        <fullName evidence="1">Endonuclease/exonuclease/phosphatase domain-containing protein</fullName>
    </recommendedName>
</protein>
<evidence type="ECO:0000259" key="1">
    <source>
        <dbReference type="Pfam" id="PF03372"/>
    </source>
</evidence>
<dbReference type="PANTHER" id="PTHR33710">
    <property type="entry name" value="BNAC02G09200D PROTEIN"/>
    <property type="match status" value="1"/>
</dbReference>
<dbReference type="InterPro" id="IPR036691">
    <property type="entry name" value="Endo/exonu/phosph_ase_sf"/>
</dbReference>
<dbReference type="InterPro" id="IPR005135">
    <property type="entry name" value="Endo/exonuclease/phosphatase"/>
</dbReference>
<reference evidence="2" key="1">
    <citation type="submission" date="2022-02" db="EMBL/GenBank/DDBJ databases">
        <authorList>
            <person name="Henning P.M."/>
            <person name="McCubbin A.G."/>
            <person name="Shore J.S."/>
        </authorList>
    </citation>
    <scope>NUCLEOTIDE SEQUENCE</scope>
    <source>
        <strain evidence="2">F60SS</strain>
        <tissue evidence="2">Leaves</tissue>
    </source>
</reference>
<comment type="caution">
    <text evidence="2">The sequence shown here is derived from an EMBL/GenBank/DDBJ whole genome shotgun (WGS) entry which is preliminary data.</text>
</comment>
<dbReference type="Gene3D" id="3.60.10.10">
    <property type="entry name" value="Endonuclease/exonuclease/phosphatase"/>
    <property type="match status" value="1"/>
</dbReference>
<keyword evidence="3" id="KW-1185">Reference proteome</keyword>
<dbReference type="Pfam" id="PF03372">
    <property type="entry name" value="Exo_endo_phos"/>
    <property type="match status" value="1"/>
</dbReference>
<accession>A0A9Q0JAZ8</accession>
<evidence type="ECO:0000313" key="2">
    <source>
        <dbReference type="EMBL" id="KAJ4835906.1"/>
    </source>
</evidence>
<proteinExistence type="predicted"/>
<feature type="domain" description="Endonuclease/exonuclease/phosphatase" evidence="1">
    <location>
        <begin position="17"/>
        <end position="131"/>
    </location>
</feature>
<name>A0A9Q0JAZ8_9ROSI</name>
<dbReference type="AlphaFoldDB" id="A0A9Q0JAZ8"/>
<evidence type="ECO:0000313" key="3">
    <source>
        <dbReference type="Proteomes" id="UP001141552"/>
    </source>
</evidence>
<dbReference type="EMBL" id="JAKUCV010004272">
    <property type="protein sequence ID" value="KAJ4835906.1"/>
    <property type="molecule type" value="Genomic_DNA"/>
</dbReference>
<organism evidence="2 3">
    <name type="scientific">Turnera subulata</name>
    <dbReference type="NCBI Taxonomy" id="218843"/>
    <lineage>
        <taxon>Eukaryota</taxon>
        <taxon>Viridiplantae</taxon>
        <taxon>Streptophyta</taxon>
        <taxon>Embryophyta</taxon>
        <taxon>Tracheophyta</taxon>
        <taxon>Spermatophyta</taxon>
        <taxon>Magnoliopsida</taxon>
        <taxon>eudicotyledons</taxon>
        <taxon>Gunneridae</taxon>
        <taxon>Pentapetalae</taxon>
        <taxon>rosids</taxon>
        <taxon>fabids</taxon>
        <taxon>Malpighiales</taxon>
        <taxon>Passifloraceae</taxon>
        <taxon>Turnera</taxon>
    </lineage>
</organism>
<dbReference type="Proteomes" id="UP001141552">
    <property type="component" value="Unassembled WGS sequence"/>
</dbReference>